<dbReference type="PANTHER" id="PTHR12891">
    <property type="entry name" value="DNA REPAIR/TRANSCRIPTION PROTEIN MET18/MMS19"/>
    <property type="match status" value="1"/>
</dbReference>
<keyword evidence="1" id="KW-0539">Nucleus</keyword>
<dbReference type="InterPro" id="IPR039920">
    <property type="entry name" value="MMS19"/>
</dbReference>
<comment type="subunit">
    <text evidence="1">Component of the CIA complex.</text>
</comment>
<comment type="function">
    <text evidence="1">Key component of the cytosolic iron-sulfur protein assembly (CIA) complex, a multiprotein complex that mediates the incorporation of iron-sulfur cluster into apoproteins specifically involved in DNA metabolism and genomic integrity. In the CIA complex, MMS19 acts as an adapter between early-acting CIA components and a subset of cellular target iron-sulfur proteins.</text>
</comment>
<keyword evidence="1" id="KW-0227">DNA damage</keyword>
<dbReference type="Proteomes" id="UP000694701">
    <property type="component" value="Unplaced"/>
</dbReference>
<sequence length="113" mass="12716">GVSLSSSQPQTRGRGVQLLSQVLQECYSSLSEREVEVLLAFYENRLKDHYVIIPHVLQGLKALTKCSVLPPGSAVSVLKSIFQDIHVQVSTHKVTTFILNKRCSFERSVYQRI</sequence>
<dbReference type="InterPro" id="IPR029240">
    <property type="entry name" value="MMS19_N"/>
</dbReference>
<dbReference type="Pfam" id="PF14500">
    <property type="entry name" value="MMS19_N"/>
    <property type="match status" value="1"/>
</dbReference>
<evidence type="ECO:0000313" key="3">
    <source>
        <dbReference type="Ensembl" id="ENSCCRP00020053725.1"/>
    </source>
</evidence>
<protein>
    <recommendedName>
        <fullName evidence="1">MMS19 nucleotide excision repair protein</fullName>
    </recommendedName>
</protein>
<accession>A0A8C2HLA9</accession>
<dbReference type="GO" id="GO:0006281">
    <property type="term" value="P:DNA repair"/>
    <property type="evidence" value="ECO:0007669"/>
    <property type="project" value="UniProtKB-UniRule"/>
</dbReference>
<keyword evidence="1" id="KW-0206">Cytoskeleton</keyword>
<dbReference type="PANTHER" id="PTHR12891:SF0">
    <property type="entry name" value="MMS19 NUCLEOTIDE EXCISION REPAIR PROTEIN HOMOLOG"/>
    <property type="match status" value="1"/>
</dbReference>
<dbReference type="GO" id="GO:0071817">
    <property type="term" value="C:MMXD complex"/>
    <property type="evidence" value="ECO:0007669"/>
    <property type="project" value="TreeGrafter"/>
</dbReference>
<dbReference type="GO" id="GO:0097361">
    <property type="term" value="C:cytosolic [4Fe-4S] assembly targeting complex"/>
    <property type="evidence" value="ECO:0007669"/>
    <property type="project" value="UniProtKB-UniRule"/>
</dbReference>
<feature type="domain" description="MMS19 N-terminal" evidence="2">
    <location>
        <begin position="3"/>
        <end position="93"/>
    </location>
</feature>
<organism evidence="3 4">
    <name type="scientific">Cyprinus carpio</name>
    <name type="common">Common carp</name>
    <dbReference type="NCBI Taxonomy" id="7962"/>
    <lineage>
        <taxon>Eukaryota</taxon>
        <taxon>Metazoa</taxon>
        <taxon>Chordata</taxon>
        <taxon>Craniata</taxon>
        <taxon>Vertebrata</taxon>
        <taxon>Euteleostomi</taxon>
        <taxon>Actinopterygii</taxon>
        <taxon>Neopterygii</taxon>
        <taxon>Teleostei</taxon>
        <taxon>Ostariophysi</taxon>
        <taxon>Cypriniformes</taxon>
        <taxon>Cyprinidae</taxon>
        <taxon>Cyprininae</taxon>
        <taxon>Cyprinus</taxon>
    </lineage>
</organism>
<dbReference type="GO" id="GO:0005634">
    <property type="term" value="C:nucleus"/>
    <property type="evidence" value="ECO:0007669"/>
    <property type="project" value="UniProtKB-SubCell"/>
</dbReference>
<keyword evidence="1" id="KW-0234">DNA repair</keyword>
<proteinExistence type="inferred from homology"/>
<evidence type="ECO:0000313" key="4">
    <source>
        <dbReference type="Proteomes" id="UP000694701"/>
    </source>
</evidence>
<reference evidence="3" key="1">
    <citation type="submission" date="2025-08" db="UniProtKB">
        <authorList>
            <consortium name="Ensembl"/>
        </authorList>
    </citation>
    <scope>IDENTIFICATION</scope>
</reference>
<dbReference type="Ensembl" id="ENSCCRT00020058757.1">
    <property type="protein sequence ID" value="ENSCCRP00020053725.1"/>
    <property type="gene ID" value="ENSCCRG00020024287.1"/>
</dbReference>
<name>A0A8C2HLA9_CYPCA</name>
<dbReference type="GO" id="GO:0051604">
    <property type="term" value="P:protein maturation"/>
    <property type="evidence" value="ECO:0007669"/>
    <property type="project" value="UniProtKB-UniRule"/>
</dbReference>
<comment type="subcellular location">
    <subcellularLocation>
        <location evidence="1">Cytoplasm</location>
        <location evidence="1">Cytoskeleton</location>
        <location evidence="1">Spindle</location>
    </subcellularLocation>
    <subcellularLocation>
        <location evidence="1">Nucleus</location>
    </subcellularLocation>
</comment>
<comment type="similarity">
    <text evidence="1">Belongs to the MET18/MMS19 family.</text>
</comment>
<evidence type="ECO:0000256" key="1">
    <source>
        <dbReference type="RuleBase" id="RU367072"/>
    </source>
</evidence>
<dbReference type="AlphaFoldDB" id="A0A8C2HLA9"/>
<keyword evidence="1" id="KW-0963">Cytoplasm</keyword>
<dbReference type="GO" id="GO:0016226">
    <property type="term" value="P:iron-sulfur cluster assembly"/>
    <property type="evidence" value="ECO:0007669"/>
    <property type="project" value="UniProtKB-UniRule"/>
</dbReference>
<evidence type="ECO:0000259" key="2">
    <source>
        <dbReference type="Pfam" id="PF14500"/>
    </source>
</evidence>